<feature type="region of interest" description="Disordered" evidence="4">
    <location>
        <begin position="384"/>
        <end position="446"/>
    </location>
</feature>
<dbReference type="Proteomes" id="UP000297597">
    <property type="component" value="Unassembled WGS sequence"/>
</dbReference>
<dbReference type="Gene3D" id="2.40.50.100">
    <property type="match status" value="1"/>
</dbReference>
<dbReference type="GO" id="GO:0030313">
    <property type="term" value="C:cell envelope"/>
    <property type="evidence" value="ECO:0007669"/>
    <property type="project" value="UniProtKB-SubCell"/>
</dbReference>
<protein>
    <submittedName>
        <fullName evidence="9">Macrolide export protein MacA</fullName>
    </submittedName>
</protein>
<keyword evidence="5" id="KW-0472">Membrane</keyword>
<sequence>MPNLLQKTGAKLKEAAGLPGRKKLLLGGAVVLIVILAGYFVFGRTKDASGSFITDTVKRGRVASTISASGMVEPVSTVSLNFKNAEVIKKLYVKIGDHVTAGQLVAEQDSGNLEAQLAQSAASVSSASAKYQLLVKGAREEDIAQSEASVQMAQASYDQVKATFERNQMLYDTGAISQADFEKAQVDYINAEGKLKQAQESLKALQSGNRPEDIAAAAAQVESSSAQLKMAQSDLDGSKMVSPLNGIVSAVNGAEGQRATANNNNTSGSSGFIVIISEALQIRAQVNEADIGKAQTGQDVEFTVNSFPDKVFKGRVSSIAPQAYTLSNVQIYDVIIQLDQNYTELKAGMPANVTIIVESHENTLTVPKGAVSYAVTYLNKGKQTGSTASSAGSNVSAQRQNTGQITGQSGGQGAGAAGSQNRNSGPAGDGGSTRQSAAYSGAGSSGAGRQATVLVLDKSNNPVQKRVTLGLSDMRNYEVVNGLEEGETVVVGSLSQTASSAQTTQGGPGGGMSFVQRLAH</sequence>
<feature type="compositionally biased region" description="Polar residues" evidence="4">
    <location>
        <begin position="384"/>
        <end position="399"/>
    </location>
</feature>
<evidence type="ECO:0000256" key="4">
    <source>
        <dbReference type="SAM" id="MobiDB-lite"/>
    </source>
</evidence>
<evidence type="ECO:0000259" key="8">
    <source>
        <dbReference type="Pfam" id="PF25967"/>
    </source>
</evidence>
<dbReference type="Pfam" id="PF25881">
    <property type="entry name" value="HH_YBHG"/>
    <property type="match status" value="1"/>
</dbReference>
<dbReference type="InterPro" id="IPR059052">
    <property type="entry name" value="HH_YbhG-like"/>
</dbReference>
<evidence type="ECO:0000256" key="2">
    <source>
        <dbReference type="ARBA" id="ARBA00023054"/>
    </source>
</evidence>
<keyword evidence="10" id="KW-1185">Reference proteome</keyword>
<name>A0A4Y7RRZ6_9FIRM</name>
<accession>A0A4Y7RRZ6</accession>
<feature type="domain" description="Multidrug resistance protein MdtA-like C-terminal permuted SH3" evidence="8">
    <location>
        <begin position="446"/>
        <end position="494"/>
    </location>
</feature>
<dbReference type="Gene3D" id="2.40.420.20">
    <property type="match status" value="1"/>
</dbReference>
<evidence type="ECO:0000256" key="3">
    <source>
        <dbReference type="SAM" id="Coils"/>
    </source>
</evidence>
<dbReference type="EMBL" id="QFFZ01000014">
    <property type="protein sequence ID" value="TEB11479.1"/>
    <property type="molecule type" value="Genomic_DNA"/>
</dbReference>
<organism evidence="9 10">
    <name type="scientific">Pelotomaculum propionicicum</name>
    <dbReference type="NCBI Taxonomy" id="258475"/>
    <lineage>
        <taxon>Bacteria</taxon>
        <taxon>Bacillati</taxon>
        <taxon>Bacillota</taxon>
        <taxon>Clostridia</taxon>
        <taxon>Eubacteriales</taxon>
        <taxon>Desulfotomaculaceae</taxon>
        <taxon>Pelotomaculum</taxon>
    </lineage>
</organism>
<feature type="domain" description="YbhG-like alpha-helical hairpin" evidence="6">
    <location>
        <begin position="109"/>
        <end position="236"/>
    </location>
</feature>
<keyword evidence="2 3" id="KW-0175">Coiled coil</keyword>
<dbReference type="InterPro" id="IPR058627">
    <property type="entry name" value="MdtA-like_C"/>
</dbReference>
<feature type="transmembrane region" description="Helical" evidence="5">
    <location>
        <begin position="24"/>
        <end position="42"/>
    </location>
</feature>
<dbReference type="Gene3D" id="2.40.30.170">
    <property type="match status" value="1"/>
</dbReference>
<dbReference type="RefSeq" id="WP_134213527.1">
    <property type="nucleotide sequence ID" value="NZ_QFFZ01000014.1"/>
</dbReference>
<dbReference type="InterPro" id="IPR050465">
    <property type="entry name" value="UPF0194_transport"/>
</dbReference>
<feature type="domain" description="CusB-like beta-barrel" evidence="7">
    <location>
        <begin position="282"/>
        <end position="355"/>
    </location>
</feature>
<dbReference type="Pfam" id="PF25967">
    <property type="entry name" value="RND-MFP_C"/>
    <property type="match status" value="1"/>
</dbReference>
<dbReference type="OrthoDB" id="250565at2"/>
<evidence type="ECO:0000259" key="7">
    <source>
        <dbReference type="Pfam" id="PF25954"/>
    </source>
</evidence>
<evidence type="ECO:0000313" key="9">
    <source>
        <dbReference type="EMBL" id="TEB11479.1"/>
    </source>
</evidence>
<dbReference type="Gene3D" id="1.10.287.470">
    <property type="entry name" value="Helix hairpin bin"/>
    <property type="match status" value="2"/>
</dbReference>
<comment type="subcellular location">
    <subcellularLocation>
        <location evidence="1">Cell envelope</location>
    </subcellularLocation>
</comment>
<dbReference type="Pfam" id="PF25954">
    <property type="entry name" value="Beta-barrel_RND_2"/>
    <property type="match status" value="1"/>
</dbReference>
<evidence type="ECO:0000259" key="6">
    <source>
        <dbReference type="Pfam" id="PF25881"/>
    </source>
</evidence>
<keyword evidence="5" id="KW-1133">Transmembrane helix</keyword>
<comment type="caution">
    <text evidence="9">The sequence shown here is derived from an EMBL/GenBank/DDBJ whole genome shotgun (WGS) entry which is preliminary data.</text>
</comment>
<evidence type="ECO:0000256" key="1">
    <source>
        <dbReference type="ARBA" id="ARBA00004196"/>
    </source>
</evidence>
<proteinExistence type="predicted"/>
<dbReference type="AlphaFoldDB" id="A0A4Y7RRZ6"/>
<evidence type="ECO:0000313" key="10">
    <source>
        <dbReference type="Proteomes" id="UP000297597"/>
    </source>
</evidence>
<keyword evidence="5" id="KW-0812">Transmembrane</keyword>
<gene>
    <name evidence="9" type="primary">macA_5</name>
    <name evidence="9" type="ORF">Pmgp_01667</name>
</gene>
<dbReference type="SUPFAM" id="SSF56954">
    <property type="entry name" value="Outer membrane efflux proteins (OEP)"/>
    <property type="match status" value="1"/>
</dbReference>
<dbReference type="PANTHER" id="PTHR32347">
    <property type="entry name" value="EFFLUX SYSTEM COMPONENT YKNX-RELATED"/>
    <property type="match status" value="1"/>
</dbReference>
<dbReference type="InterPro" id="IPR058792">
    <property type="entry name" value="Beta-barrel_RND_2"/>
</dbReference>
<evidence type="ECO:0000256" key="5">
    <source>
        <dbReference type="SAM" id="Phobius"/>
    </source>
</evidence>
<feature type="coiled-coil region" evidence="3">
    <location>
        <begin position="181"/>
        <end position="208"/>
    </location>
</feature>
<reference evidence="9 10" key="1">
    <citation type="journal article" date="2018" name="Environ. Microbiol.">
        <title>Novel energy conservation strategies and behaviour of Pelotomaculum schinkii driving syntrophic propionate catabolism.</title>
        <authorList>
            <person name="Hidalgo-Ahumada C.A.P."/>
            <person name="Nobu M.K."/>
            <person name="Narihiro T."/>
            <person name="Tamaki H."/>
            <person name="Liu W.T."/>
            <person name="Kamagata Y."/>
            <person name="Stams A.J.M."/>
            <person name="Imachi H."/>
            <person name="Sousa D.Z."/>
        </authorList>
    </citation>
    <scope>NUCLEOTIDE SEQUENCE [LARGE SCALE GENOMIC DNA]</scope>
    <source>
        <strain evidence="9 10">MGP</strain>
    </source>
</reference>
<dbReference type="PANTHER" id="PTHR32347:SF14">
    <property type="entry name" value="EFFLUX SYSTEM COMPONENT YKNX-RELATED"/>
    <property type="match status" value="1"/>
</dbReference>